<dbReference type="RefSeq" id="WP_343963402.1">
    <property type="nucleotide sequence ID" value="NZ_BAAAGK010000017.1"/>
</dbReference>
<dbReference type="Gene3D" id="3.30.70.100">
    <property type="match status" value="2"/>
</dbReference>
<dbReference type="Proteomes" id="UP001596514">
    <property type="component" value="Unassembled WGS sequence"/>
</dbReference>
<gene>
    <name evidence="2" type="ORF">ACFQVD_03095</name>
</gene>
<comment type="caution">
    <text evidence="2">The sequence shown here is derived from an EMBL/GenBank/DDBJ whole genome shotgun (WGS) entry which is preliminary data.</text>
</comment>
<organism evidence="2 3">
    <name type="scientific">Streptosporangium amethystogenes subsp. fukuiense</name>
    <dbReference type="NCBI Taxonomy" id="698418"/>
    <lineage>
        <taxon>Bacteria</taxon>
        <taxon>Bacillati</taxon>
        <taxon>Actinomycetota</taxon>
        <taxon>Actinomycetes</taxon>
        <taxon>Streptosporangiales</taxon>
        <taxon>Streptosporangiaceae</taxon>
        <taxon>Streptosporangium</taxon>
    </lineage>
</organism>
<evidence type="ECO:0000313" key="3">
    <source>
        <dbReference type="Proteomes" id="UP001596514"/>
    </source>
</evidence>
<keyword evidence="3" id="KW-1185">Reference proteome</keyword>
<sequence>MIKLFTLWNRRLDQTHGEAVDYWTRVHAPKVVEAHGERLLRYACNVGMPADYSGWAPDEAPAWDGVAEGWYDVDDPAELAALVGETSDRLRDGERDFMGTFQHMATDQQVHVDRARAHRGVKVLFMLARRPDMTPAQTAAHWRERHMPLVRDVLGDTLVRYTTNVGLAADFRGWSPYEASAYDGIAELAVDNPVSDHMALLQARQDVLLPDEHVFIGTYRMAFTREVLVLGRPDEPLPTTAG</sequence>
<evidence type="ECO:0000259" key="1">
    <source>
        <dbReference type="Pfam" id="PF07110"/>
    </source>
</evidence>
<feature type="domain" description="EthD" evidence="1">
    <location>
        <begin position="14"/>
        <end position="98"/>
    </location>
</feature>
<protein>
    <submittedName>
        <fullName evidence="2">EthD domain-containing protein</fullName>
    </submittedName>
</protein>
<dbReference type="SUPFAM" id="SSF54909">
    <property type="entry name" value="Dimeric alpha+beta barrel"/>
    <property type="match status" value="2"/>
</dbReference>
<dbReference type="EMBL" id="JBHTEE010000001">
    <property type="protein sequence ID" value="MFC7599094.1"/>
    <property type="molecule type" value="Genomic_DNA"/>
</dbReference>
<dbReference type="InterPro" id="IPR009799">
    <property type="entry name" value="EthD_dom"/>
</dbReference>
<proteinExistence type="predicted"/>
<feature type="domain" description="EthD" evidence="1">
    <location>
        <begin position="130"/>
        <end position="216"/>
    </location>
</feature>
<evidence type="ECO:0000313" key="2">
    <source>
        <dbReference type="EMBL" id="MFC7599094.1"/>
    </source>
</evidence>
<dbReference type="InterPro" id="IPR011008">
    <property type="entry name" value="Dimeric_a/b-barrel"/>
</dbReference>
<name>A0ABW2SU02_9ACTN</name>
<reference evidence="3" key="1">
    <citation type="journal article" date="2019" name="Int. J. Syst. Evol. Microbiol.">
        <title>The Global Catalogue of Microorganisms (GCM) 10K type strain sequencing project: providing services to taxonomists for standard genome sequencing and annotation.</title>
        <authorList>
            <consortium name="The Broad Institute Genomics Platform"/>
            <consortium name="The Broad Institute Genome Sequencing Center for Infectious Disease"/>
            <person name="Wu L."/>
            <person name="Ma J."/>
        </authorList>
    </citation>
    <scope>NUCLEOTIDE SEQUENCE [LARGE SCALE GENOMIC DNA]</scope>
    <source>
        <strain evidence="3">JCM 10083</strain>
    </source>
</reference>
<dbReference type="Pfam" id="PF07110">
    <property type="entry name" value="EthD"/>
    <property type="match status" value="2"/>
</dbReference>
<accession>A0ABW2SU02</accession>